<organism evidence="1 2">
    <name type="scientific">Pseudoalteromonas agarivorans</name>
    <dbReference type="NCBI Taxonomy" id="176102"/>
    <lineage>
        <taxon>Bacteria</taxon>
        <taxon>Pseudomonadati</taxon>
        <taxon>Pseudomonadota</taxon>
        <taxon>Gammaproteobacteria</taxon>
        <taxon>Alteromonadales</taxon>
        <taxon>Pseudoalteromonadaceae</taxon>
        <taxon>Pseudoalteromonas</taxon>
    </lineage>
</organism>
<evidence type="ECO:0000313" key="1">
    <source>
        <dbReference type="EMBL" id="AYM86352.1"/>
    </source>
</evidence>
<evidence type="ECO:0000313" key="2">
    <source>
        <dbReference type="Proteomes" id="UP000279995"/>
    </source>
</evidence>
<name>A0AAD0XBW7_9GAMM</name>
<dbReference type="AlphaFoldDB" id="A0AAD0XBW7"/>
<proteinExistence type="predicted"/>
<reference evidence="1 2" key="1">
    <citation type="submission" date="2018-10" db="EMBL/GenBank/DDBJ databases">
        <title>Complete Genome Sequence and Transcriptomic Profiles of a Marine Bacterium, Pseudoalteromonas agarivorans Hao 2018.</title>
        <authorList>
            <person name="Hao L."/>
        </authorList>
    </citation>
    <scope>NUCLEOTIDE SEQUENCE [LARGE SCALE GENOMIC DNA]</scope>
    <source>
        <strain evidence="1 2">Hao 2018</strain>
    </source>
</reference>
<dbReference type="Proteomes" id="UP000279995">
    <property type="component" value="Chromosome I"/>
</dbReference>
<protein>
    <submittedName>
        <fullName evidence="1">Uncharacterized protein</fullName>
    </submittedName>
</protein>
<accession>A0AAD0XBW7</accession>
<gene>
    <name evidence="1" type="ORF">D9T18_06420</name>
</gene>
<dbReference type="RefSeq" id="WP_121637307.1">
    <property type="nucleotide sequence ID" value="NZ_CP033065.1"/>
</dbReference>
<sequence>MKKFYIGAAVVSIAMFLLWFTNKNEVKTLEPPAALAIKNKTDPASPDKNTVITIDVPKQKQAKSPPKIHYDQHLASAAEHVAMQYQSALKYPPYSQPLSALDEDRLKPNQFYPVTSPIDDAGNALVVSLDKYRFVYPQEITVNIAAQNLAEVNVAISNTDTKASISSKNTTAQQGEATVSFKASEDYPRNLQLFVEANVAGKKVPAVAQIQYMPPSATLIDFDNAYAQNENMIATAHLKVLKSGLYRIRANLYSDTTPLAHLVTKKKLSQGSQTVDLKAHWSVLPQGVANMRLSDFVIERMSPSPGERNSFGSSEITEFEITDFAYDSLQQLPYQANEQERMSLEFLKGLADKGA</sequence>
<dbReference type="EMBL" id="CP033065">
    <property type="protein sequence ID" value="AYM86352.1"/>
    <property type="molecule type" value="Genomic_DNA"/>
</dbReference>